<keyword evidence="5" id="KW-0548">Nucleotidyltransferase</keyword>
<keyword evidence="10" id="KW-0175">Coiled coil</keyword>
<dbReference type="Pfam" id="PF00078">
    <property type="entry name" value="RVT_1"/>
    <property type="match status" value="1"/>
</dbReference>
<dbReference type="PANTHER" id="PTHR33064:SF37">
    <property type="entry name" value="RIBONUCLEASE H"/>
    <property type="match status" value="1"/>
</dbReference>
<dbReference type="PROSITE" id="PS50878">
    <property type="entry name" value="RT_POL"/>
    <property type="match status" value="1"/>
</dbReference>
<dbReference type="GO" id="GO:0008233">
    <property type="term" value="F:peptidase activity"/>
    <property type="evidence" value="ECO:0007669"/>
    <property type="project" value="UniProtKB-KW"/>
</dbReference>
<keyword evidence="9" id="KW-0695">RNA-directed DNA polymerase</keyword>
<feature type="domain" description="Reverse transcriptase" evidence="12">
    <location>
        <begin position="385"/>
        <end position="609"/>
    </location>
</feature>
<dbReference type="InterPro" id="IPR043502">
    <property type="entry name" value="DNA/RNA_pol_sf"/>
</dbReference>
<evidence type="ECO:0000256" key="9">
    <source>
        <dbReference type="ARBA" id="ARBA00022918"/>
    </source>
</evidence>
<dbReference type="Gene3D" id="3.10.10.10">
    <property type="entry name" value="HIV Type 1 Reverse Transcriptase, subunit A, domain 1"/>
    <property type="match status" value="1"/>
</dbReference>
<evidence type="ECO:0000256" key="11">
    <source>
        <dbReference type="SAM" id="MobiDB-lite"/>
    </source>
</evidence>
<dbReference type="InterPro" id="IPR051320">
    <property type="entry name" value="Viral_Replic_Matur_Polypro"/>
</dbReference>
<keyword evidence="7" id="KW-0255">Endonuclease</keyword>
<dbReference type="GO" id="GO:0006508">
    <property type="term" value="P:proteolysis"/>
    <property type="evidence" value="ECO:0007669"/>
    <property type="project" value="UniProtKB-KW"/>
</dbReference>
<keyword evidence="6" id="KW-0540">Nuclease</keyword>
<dbReference type="SUPFAM" id="SSF56672">
    <property type="entry name" value="DNA/RNA polymerases"/>
    <property type="match status" value="1"/>
</dbReference>
<protein>
    <recommendedName>
        <fullName evidence="2">ribonuclease H</fullName>
        <ecNumber evidence="2">3.1.26.4</ecNumber>
    </recommendedName>
</protein>
<name>A0AAW0P132_9GOBI</name>
<evidence type="ECO:0000256" key="4">
    <source>
        <dbReference type="ARBA" id="ARBA00022679"/>
    </source>
</evidence>
<evidence type="ECO:0000256" key="7">
    <source>
        <dbReference type="ARBA" id="ARBA00022759"/>
    </source>
</evidence>
<dbReference type="GO" id="GO:0003964">
    <property type="term" value="F:RNA-directed DNA polymerase activity"/>
    <property type="evidence" value="ECO:0007669"/>
    <property type="project" value="UniProtKB-KW"/>
</dbReference>
<dbReference type="FunFam" id="3.10.10.10:FF:000007">
    <property type="entry name" value="Retrovirus-related Pol polyprotein from transposon 17.6-like Protein"/>
    <property type="match status" value="1"/>
</dbReference>
<feature type="compositionally biased region" description="Basic and acidic residues" evidence="11">
    <location>
        <begin position="327"/>
        <end position="340"/>
    </location>
</feature>
<accession>A0AAW0P132</accession>
<evidence type="ECO:0000256" key="3">
    <source>
        <dbReference type="ARBA" id="ARBA00022670"/>
    </source>
</evidence>
<dbReference type="InterPro" id="IPR043128">
    <property type="entry name" value="Rev_trsase/Diguanyl_cyclase"/>
</dbReference>
<feature type="region of interest" description="Disordered" evidence="11">
    <location>
        <begin position="275"/>
        <end position="404"/>
    </location>
</feature>
<evidence type="ECO:0000256" key="5">
    <source>
        <dbReference type="ARBA" id="ARBA00022695"/>
    </source>
</evidence>
<dbReference type="CDD" id="cd01647">
    <property type="entry name" value="RT_LTR"/>
    <property type="match status" value="1"/>
</dbReference>
<comment type="similarity">
    <text evidence="1">Belongs to the beta type-B retroviral polymerase family. HERV class-II K(HML-2) pol subfamily.</text>
</comment>
<dbReference type="InterPro" id="IPR000477">
    <property type="entry name" value="RT_dom"/>
</dbReference>
<evidence type="ECO:0000313" key="14">
    <source>
        <dbReference type="Proteomes" id="UP001460270"/>
    </source>
</evidence>
<dbReference type="Gene3D" id="3.30.70.270">
    <property type="match status" value="2"/>
</dbReference>
<evidence type="ECO:0000256" key="6">
    <source>
        <dbReference type="ARBA" id="ARBA00022722"/>
    </source>
</evidence>
<dbReference type="Proteomes" id="UP001460270">
    <property type="component" value="Unassembled WGS sequence"/>
</dbReference>
<keyword evidence="3" id="KW-0645">Protease</keyword>
<proteinExistence type="inferred from homology"/>
<gene>
    <name evidence="13" type="ORF">WMY93_014276</name>
</gene>
<keyword evidence="14" id="KW-1185">Reference proteome</keyword>
<evidence type="ECO:0000256" key="2">
    <source>
        <dbReference type="ARBA" id="ARBA00012180"/>
    </source>
</evidence>
<dbReference type="PANTHER" id="PTHR33064">
    <property type="entry name" value="POL PROTEIN"/>
    <property type="match status" value="1"/>
</dbReference>
<keyword evidence="8" id="KW-0378">Hydrolase</keyword>
<dbReference type="EMBL" id="JBBPFD010000010">
    <property type="protein sequence ID" value="KAK7909592.1"/>
    <property type="molecule type" value="Genomic_DNA"/>
</dbReference>
<feature type="coiled-coil region" evidence="10">
    <location>
        <begin position="241"/>
        <end position="268"/>
    </location>
</feature>
<evidence type="ECO:0000259" key="12">
    <source>
        <dbReference type="PROSITE" id="PS50878"/>
    </source>
</evidence>
<evidence type="ECO:0000256" key="8">
    <source>
        <dbReference type="ARBA" id="ARBA00022801"/>
    </source>
</evidence>
<evidence type="ECO:0000313" key="13">
    <source>
        <dbReference type="EMBL" id="KAK7909592.1"/>
    </source>
</evidence>
<comment type="caution">
    <text evidence="13">The sequence shown here is derived from an EMBL/GenBank/DDBJ whole genome shotgun (WGS) entry which is preliminary data.</text>
</comment>
<sequence>MEEIEVTVHELQGSPPPVRSERRSELQADSSVSTPFAVSGSGLLKIDLPPPFKGDGTESFSSWARRFEVAVEAMTAPDKDYSAVMSSVLPTRLTDAAFLFWDSLPPATKKDYHSVKEKLEKVFGPKYSLPFFQTHVNARPRQPGESLDVYSADITRLVLEAFPKYDRHALEGEKFRRFVAGLDPALQAKIHEQGAEDIEGALRIASRCERARVALQLNSTEHMHKAASVEQVAMVRPRPSEDQLLQAVEQLTLTVDNLRHEVHQLHVKHRHLADNFSPVSTPSSRFYYERDSTPEPYRSPRPRGYYSPERYGRDSVRVRKPSPPAHQEYRERDTERRDRYAVTNRYSRYDQPEYSRSDFGQRRSPSPAPRGRRDASPRPRPSVSEDFRNSHPALKKRPMTASTVPARSVNGQCLDILGTLTIGLRLGQKVWQQEVEVLRDYCGVVMPNTNCDVMVAHSVSSVQNGTTIVRVLNPSRDDIELHPGQHLGSAWFSTMDLQHGYWQVELEDCDREKTAFTTGSGLYHFKVMPMGLTNAPATCQRLMEMVLRGLPWKTCLVYLDDVLIYSRTFDEHLAHLEEVFCRLQTSGLKLNPSKCSFAQQQVQFLGHIVSGQGVQPDPRNVSSVQNWPIPRTATEVRAFLGLCSYYRKFIRGFAHRSVPLHALTEKNAPLPGL</sequence>
<dbReference type="GO" id="GO:0004523">
    <property type="term" value="F:RNA-DNA hybrid ribonuclease activity"/>
    <property type="evidence" value="ECO:0007669"/>
    <property type="project" value="UniProtKB-EC"/>
</dbReference>
<dbReference type="AlphaFoldDB" id="A0AAW0P132"/>
<organism evidence="13 14">
    <name type="scientific">Mugilogobius chulae</name>
    <name type="common">yellowstripe goby</name>
    <dbReference type="NCBI Taxonomy" id="88201"/>
    <lineage>
        <taxon>Eukaryota</taxon>
        <taxon>Metazoa</taxon>
        <taxon>Chordata</taxon>
        <taxon>Craniata</taxon>
        <taxon>Vertebrata</taxon>
        <taxon>Euteleostomi</taxon>
        <taxon>Actinopterygii</taxon>
        <taxon>Neopterygii</taxon>
        <taxon>Teleostei</taxon>
        <taxon>Neoteleostei</taxon>
        <taxon>Acanthomorphata</taxon>
        <taxon>Gobiaria</taxon>
        <taxon>Gobiiformes</taxon>
        <taxon>Gobioidei</taxon>
        <taxon>Gobiidae</taxon>
        <taxon>Gobionellinae</taxon>
        <taxon>Mugilogobius</taxon>
    </lineage>
</organism>
<evidence type="ECO:0000256" key="10">
    <source>
        <dbReference type="SAM" id="Coils"/>
    </source>
</evidence>
<feature type="region of interest" description="Disordered" evidence="11">
    <location>
        <begin position="1"/>
        <end position="35"/>
    </location>
</feature>
<reference evidence="14" key="1">
    <citation type="submission" date="2024-04" db="EMBL/GenBank/DDBJ databases">
        <title>Salinicola lusitanus LLJ914,a marine bacterium isolated from the Okinawa Trough.</title>
        <authorList>
            <person name="Li J."/>
        </authorList>
    </citation>
    <scope>NUCLEOTIDE SEQUENCE [LARGE SCALE GENOMIC DNA]</scope>
</reference>
<feature type="compositionally biased region" description="Basic and acidic residues" evidence="11">
    <location>
        <begin position="371"/>
        <end position="389"/>
    </location>
</feature>
<feature type="compositionally biased region" description="Basic and acidic residues" evidence="11">
    <location>
        <begin position="347"/>
        <end position="361"/>
    </location>
</feature>
<evidence type="ECO:0000256" key="1">
    <source>
        <dbReference type="ARBA" id="ARBA00010879"/>
    </source>
</evidence>
<keyword evidence="4" id="KW-0808">Transferase</keyword>
<dbReference type="EC" id="3.1.26.4" evidence="2"/>